<sequence>MEEIEATALSQATRKLNLAREAAAIAMDSLSSAALELAQTASVATEVDHPRGSQSMDACLVSSVRSHADAETKAAILSDFILYLSDTLEIRNPSRLATLAQAYVWDRDAATLDEFVDDGFHVVLYAKRAMSPSAVTAPLVAVKPDVVVVSDAAALLAEQRATEADMRRPRSASLDTLSDAQIELLAHQLEAEKRDREMNDRHTTLQTAKTHRHRQLASTVTPSSSHTQLDTLAAATTDDDDDEASDAKKRRVSLDPVY</sequence>
<dbReference type="EMBL" id="CAADRA010006294">
    <property type="protein sequence ID" value="VFT94488.1"/>
    <property type="molecule type" value="Genomic_DNA"/>
</dbReference>
<dbReference type="EMBL" id="VJMH01006273">
    <property type="protein sequence ID" value="KAF0690936.1"/>
    <property type="molecule type" value="Genomic_DNA"/>
</dbReference>
<reference evidence="2" key="2">
    <citation type="submission" date="2019-06" db="EMBL/GenBank/DDBJ databases">
        <title>Genomics analysis of Aphanomyces spp. identifies a new class of oomycete effector associated with host adaptation.</title>
        <authorList>
            <person name="Gaulin E."/>
        </authorList>
    </citation>
    <scope>NUCLEOTIDE SEQUENCE</scope>
    <source>
        <strain evidence="2">CBS 578.67</strain>
    </source>
</reference>
<gene>
    <name evidence="3" type="primary">Aste57867_17742</name>
    <name evidence="2" type="ORF">As57867_017681</name>
    <name evidence="3" type="ORF">ASTE57867_17742</name>
</gene>
<organism evidence="3 4">
    <name type="scientific">Aphanomyces stellatus</name>
    <dbReference type="NCBI Taxonomy" id="120398"/>
    <lineage>
        <taxon>Eukaryota</taxon>
        <taxon>Sar</taxon>
        <taxon>Stramenopiles</taxon>
        <taxon>Oomycota</taxon>
        <taxon>Saprolegniomycetes</taxon>
        <taxon>Saprolegniales</taxon>
        <taxon>Verrucalvaceae</taxon>
        <taxon>Aphanomyces</taxon>
    </lineage>
</organism>
<feature type="compositionally biased region" description="Polar residues" evidence="1">
    <location>
        <begin position="216"/>
        <end position="229"/>
    </location>
</feature>
<keyword evidence="4" id="KW-1185">Reference proteome</keyword>
<protein>
    <submittedName>
        <fullName evidence="3">Aste57867_17742 protein</fullName>
    </submittedName>
</protein>
<feature type="region of interest" description="Disordered" evidence="1">
    <location>
        <begin position="205"/>
        <end position="258"/>
    </location>
</feature>
<name>A0A485L8J6_9STRA</name>
<dbReference type="OrthoDB" id="10592644at2759"/>
<dbReference type="Proteomes" id="UP000332933">
    <property type="component" value="Unassembled WGS sequence"/>
</dbReference>
<reference evidence="3 4" key="1">
    <citation type="submission" date="2019-03" db="EMBL/GenBank/DDBJ databases">
        <authorList>
            <person name="Gaulin E."/>
            <person name="Dumas B."/>
        </authorList>
    </citation>
    <scope>NUCLEOTIDE SEQUENCE [LARGE SCALE GENOMIC DNA]</scope>
    <source>
        <strain evidence="3">CBS 568.67</strain>
    </source>
</reference>
<dbReference type="AlphaFoldDB" id="A0A485L8J6"/>
<evidence type="ECO:0000313" key="2">
    <source>
        <dbReference type="EMBL" id="KAF0690936.1"/>
    </source>
</evidence>
<evidence type="ECO:0000256" key="1">
    <source>
        <dbReference type="SAM" id="MobiDB-lite"/>
    </source>
</evidence>
<accession>A0A485L8J6</accession>
<evidence type="ECO:0000313" key="4">
    <source>
        <dbReference type="Proteomes" id="UP000332933"/>
    </source>
</evidence>
<proteinExistence type="predicted"/>
<evidence type="ECO:0000313" key="3">
    <source>
        <dbReference type="EMBL" id="VFT94488.1"/>
    </source>
</evidence>